<comment type="subcellular location">
    <subcellularLocation>
        <location evidence="1">Cell membrane</location>
        <topology evidence="1">Multi-pass membrane protein</topology>
    </subcellularLocation>
</comment>
<dbReference type="GO" id="GO:0016493">
    <property type="term" value="F:C-C chemokine receptor activity"/>
    <property type="evidence" value="ECO:0007669"/>
    <property type="project" value="TreeGrafter"/>
</dbReference>
<dbReference type="InterPro" id="IPR050119">
    <property type="entry name" value="CCR1-9-like"/>
</dbReference>
<feature type="transmembrane region" description="Helical" evidence="10">
    <location>
        <begin position="241"/>
        <end position="258"/>
    </location>
</feature>
<reference evidence="12 13" key="1">
    <citation type="submission" date="2024-01" db="EMBL/GenBank/DDBJ databases">
        <authorList>
            <person name="Alioto T."/>
            <person name="Alioto T."/>
            <person name="Gomez Garrido J."/>
        </authorList>
    </citation>
    <scope>NUCLEOTIDE SEQUENCE [LARGE SCALE GENOMIC DNA]</scope>
</reference>
<dbReference type="Gene3D" id="1.20.1070.10">
    <property type="entry name" value="Rhodopsin 7-helix transmembrane proteins"/>
    <property type="match status" value="2"/>
</dbReference>
<feature type="domain" description="G-protein coupled receptors family 1 profile" evidence="11">
    <location>
        <begin position="47"/>
        <end position="297"/>
    </location>
</feature>
<dbReference type="PRINTS" id="PR00237">
    <property type="entry name" value="GPCRRHODOPSN"/>
</dbReference>
<evidence type="ECO:0000256" key="8">
    <source>
        <dbReference type="ARBA" id="ARBA00023224"/>
    </source>
</evidence>
<evidence type="ECO:0000313" key="12">
    <source>
        <dbReference type="EMBL" id="CAK6972401.1"/>
    </source>
</evidence>
<dbReference type="EMBL" id="CAWUFR010000201">
    <property type="protein sequence ID" value="CAK6972401.1"/>
    <property type="molecule type" value="Genomic_DNA"/>
</dbReference>
<evidence type="ECO:0000256" key="4">
    <source>
        <dbReference type="ARBA" id="ARBA00022989"/>
    </source>
</evidence>
<accession>A0AAV1PL64</accession>
<dbReference type="Proteomes" id="UP001314229">
    <property type="component" value="Unassembled WGS sequence"/>
</dbReference>
<dbReference type="GO" id="GO:0009897">
    <property type="term" value="C:external side of plasma membrane"/>
    <property type="evidence" value="ECO:0007669"/>
    <property type="project" value="TreeGrafter"/>
</dbReference>
<comment type="similarity">
    <text evidence="9">Belongs to the G-protein coupled receptor 1 family.</text>
</comment>
<keyword evidence="4 10" id="KW-1133">Transmembrane helix</keyword>
<feature type="transmembrane region" description="Helical" evidence="10">
    <location>
        <begin position="201"/>
        <end position="221"/>
    </location>
</feature>
<keyword evidence="5 9" id="KW-0297">G-protein coupled receptor</keyword>
<dbReference type="PROSITE" id="PS50262">
    <property type="entry name" value="G_PROTEIN_RECEP_F1_2"/>
    <property type="match status" value="2"/>
</dbReference>
<keyword evidence="13" id="KW-1185">Reference proteome</keyword>
<evidence type="ECO:0000256" key="3">
    <source>
        <dbReference type="ARBA" id="ARBA00022692"/>
    </source>
</evidence>
<evidence type="ECO:0000256" key="6">
    <source>
        <dbReference type="ARBA" id="ARBA00023136"/>
    </source>
</evidence>
<feature type="transmembrane region" description="Helical" evidence="10">
    <location>
        <begin position="406"/>
        <end position="426"/>
    </location>
</feature>
<keyword evidence="8 9" id="KW-0807">Transducer</keyword>
<feature type="non-terminal residue" evidence="12">
    <location>
        <position position="666"/>
    </location>
</feature>
<feature type="transmembrane region" description="Helical" evidence="10">
    <location>
        <begin position="374"/>
        <end position="394"/>
    </location>
</feature>
<feature type="transmembrane region" description="Helical" evidence="10">
    <location>
        <begin position="580"/>
        <end position="600"/>
    </location>
</feature>
<dbReference type="SUPFAM" id="SSF81321">
    <property type="entry name" value="Family A G protein-coupled receptor-like"/>
    <property type="match status" value="2"/>
</dbReference>
<proteinExistence type="inferred from homology"/>
<feature type="transmembrane region" description="Helical" evidence="10">
    <location>
        <begin position="107"/>
        <end position="125"/>
    </location>
</feature>
<dbReference type="GO" id="GO:0060326">
    <property type="term" value="P:cell chemotaxis"/>
    <property type="evidence" value="ECO:0007669"/>
    <property type="project" value="TreeGrafter"/>
</dbReference>
<feature type="transmembrane region" description="Helical" evidence="10">
    <location>
        <begin position="145"/>
        <end position="168"/>
    </location>
</feature>
<evidence type="ECO:0000256" key="9">
    <source>
        <dbReference type="RuleBase" id="RU000688"/>
    </source>
</evidence>
<dbReference type="PANTHER" id="PTHR10489">
    <property type="entry name" value="CELL ADHESION MOLECULE"/>
    <property type="match status" value="1"/>
</dbReference>
<evidence type="ECO:0000256" key="5">
    <source>
        <dbReference type="ARBA" id="ARBA00023040"/>
    </source>
</evidence>
<feature type="transmembrane region" description="Helical" evidence="10">
    <location>
        <begin position="620"/>
        <end position="639"/>
    </location>
</feature>
<dbReference type="AlphaFoldDB" id="A0AAV1PL64"/>
<keyword evidence="6 10" id="KW-0472">Membrane</keyword>
<dbReference type="GO" id="GO:0019957">
    <property type="term" value="F:C-C chemokine binding"/>
    <property type="evidence" value="ECO:0007669"/>
    <property type="project" value="TreeGrafter"/>
</dbReference>
<organism evidence="12 13">
    <name type="scientific">Scomber scombrus</name>
    <name type="common">Atlantic mackerel</name>
    <name type="synonym">Scomber vernalis</name>
    <dbReference type="NCBI Taxonomy" id="13677"/>
    <lineage>
        <taxon>Eukaryota</taxon>
        <taxon>Metazoa</taxon>
        <taxon>Chordata</taxon>
        <taxon>Craniata</taxon>
        <taxon>Vertebrata</taxon>
        <taxon>Euteleostomi</taxon>
        <taxon>Actinopterygii</taxon>
        <taxon>Neopterygii</taxon>
        <taxon>Teleostei</taxon>
        <taxon>Neoteleostei</taxon>
        <taxon>Acanthomorphata</taxon>
        <taxon>Pelagiaria</taxon>
        <taxon>Scombriformes</taxon>
        <taxon>Scombridae</taxon>
        <taxon>Scomber</taxon>
    </lineage>
</organism>
<evidence type="ECO:0000256" key="2">
    <source>
        <dbReference type="ARBA" id="ARBA00022475"/>
    </source>
</evidence>
<feature type="transmembrane region" description="Helical" evidence="10">
    <location>
        <begin position="67"/>
        <end position="87"/>
    </location>
</feature>
<evidence type="ECO:0000313" key="13">
    <source>
        <dbReference type="Proteomes" id="UP001314229"/>
    </source>
</evidence>
<evidence type="ECO:0000256" key="1">
    <source>
        <dbReference type="ARBA" id="ARBA00004651"/>
    </source>
</evidence>
<dbReference type="GO" id="GO:0019722">
    <property type="term" value="P:calcium-mediated signaling"/>
    <property type="evidence" value="ECO:0007669"/>
    <property type="project" value="TreeGrafter"/>
</dbReference>
<name>A0AAV1PL64_SCOSC</name>
<protein>
    <submittedName>
        <fullName evidence="12">C-C chemokine receptor type 3-like</fullName>
    </submittedName>
</protein>
<evidence type="ECO:0000256" key="10">
    <source>
        <dbReference type="SAM" id="Phobius"/>
    </source>
</evidence>
<evidence type="ECO:0000259" key="11">
    <source>
        <dbReference type="PROSITE" id="PS50262"/>
    </source>
</evidence>
<dbReference type="PANTHER" id="PTHR10489:SF922">
    <property type="entry name" value="C-C CHEMOKINE RECEPTOR FAMILY-LIKE-RELATED"/>
    <property type="match status" value="1"/>
</dbReference>
<keyword evidence="7 9" id="KW-0675">Receptor</keyword>
<feature type="transmembrane region" description="Helical" evidence="10">
    <location>
        <begin position="484"/>
        <end position="507"/>
    </location>
</feature>
<feature type="transmembrane region" description="Helical" evidence="10">
    <location>
        <begin position="446"/>
        <end position="464"/>
    </location>
</feature>
<comment type="caution">
    <text evidence="12">The sequence shown here is derived from an EMBL/GenBank/DDBJ whole genome shotgun (WGS) entry which is preliminary data.</text>
</comment>
<gene>
    <name evidence="12" type="ORF">FSCOSCO3_A024486</name>
</gene>
<dbReference type="GO" id="GO:0006955">
    <property type="term" value="P:immune response"/>
    <property type="evidence" value="ECO:0007669"/>
    <property type="project" value="TreeGrafter"/>
</dbReference>
<dbReference type="PROSITE" id="PS00237">
    <property type="entry name" value="G_PROTEIN_RECEP_F1_1"/>
    <property type="match status" value="2"/>
</dbReference>
<sequence length="666" mass="77017">MANITDDYNYEDDGLKPIEPCKSDGANSLGAQISYIYYFMFLFSLVGNGLVLVIIHRFERLTTVTNILLLNLVMSSLIFMSSLPFQGVYMQLSNWIFGNVMCKIVGSVYYLGFYSSVLFLALLTFDRHLPVVYSLGAPRMRSHRYALLCCAVVWLVSSLACIPSMILYKAFYYSVDDAILCQEVPGNFTDTTVTHLKNSAFYIQLFIFLLFPLIVVVYCYVRIAITIISSKIVTKFKTVRLIFVIVLLFFICWIPYNVVLLTDNGSMKCVERRRRGYAEQVTRSLAYIYFCISPIFYTFVGKKFQNYFRQMVVKRFPGLKKYISVDQISLLTFEEKMANVTTDYNHDNYNDSDEKLIEPCDSDSINYLGAQISYIYYFMFLISLVGNGLVLVIIHRFERLTTVTNILLLNLVMSSLIFMSSLPFHGVYMQLSNWIFGNVMCKIVGSVYYLGFYSSVLFLALLTFDRHLAVVYSLGAQRMRSQRYALLCCAVVWLVSSLACIPSMILYRTFHYALDDTTFCQEVPGNLTDTPLIHLRNSAFYIQLFLFLLFPLIVVVYCYVRIAITVISSKIVTKFKTVRLIFVIVLLFFISWIPYNVVLLTDNGSADCEERMRRGYAEQFTRNLAYIYFCISPIFYTFVGKKFQNYFRQMVVKRFPGLKKYISVDQ</sequence>
<keyword evidence="2" id="KW-1003">Cell membrane</keyword>
<keyword evidence="3 9" id="KW-0812">Transmembrane</keyword>
<dbReference type="InterPro" id="IPR000355">
    <property type="entry name" value="Chemokine_rcpt"/>
</dbReference>
<dbReference type="InterPro" id="IPR000276">
    <property type="entry name" value="GPCR_Rhodpsn"/>
</dbReference>
<dbReference type="Pfam" id="PF00001">
    <property type="entry name" value="7tm_1"/>
    <property type="match status" value="2"/>
</dbReference>
<dbReference type="PRINTS" id="PR00657">
    <property type="entry name" value="CCCHEMOKINER"/>
</dbReference>
<feature type="transmembrane region" description="Helical" evidence="10">
    <location>
        <begin position="35"/>
        <end position="55"/>
    </location>
</feature>
<feature type="transmembrane region" description="Helical" evidence="10">
    <location>
        <begin position="540"/>
        <end position="560"/>
    </location>
</feature>
<dbReference type="InterPro" id="IPR017452">
    <property type="entry name" value="GPCR_Rhodpsn_7TM"/>
</dbReference>
<feature type="domain" description="G-protein coupled receptors family 1 profile" evidence="11">
    <location>
        <begin position="386"/>
        <end position="636"/>
    </location>
</feature>
<evidence type="ECO:0000256" key="7">
    <source>
        <dbReference type="ARBA" id="ARBA00023170"/>
    </source>
</evidence>
<dbReference type="GO" id="GO:0007204">
    <property type="term" value="P:positive regulation of cytosolic calcium ion concentration"/>
    <property type="evidence" value="ECO:0007669"/>
    <property type="project" value="TreeGrafter"/>
</dbReference>